<comment type="caution">
    <text evidence="2">The sequence shown here is derived from an EMBL/GenBank/DDBJ whole genome shotgun (WGS) entry which is preliminary data.</text>
</comment>
<keyword evidence="3" id="KW-1185">Reference proteome</keyword>
<dbReference type="EMBL" id="JAVFWL010000001">
    <property type="protein sequence ID" value="KAK6731902.1"/>
    <property type="molecule type" value="Genomic_DNA"/>
</dbReference>
<evidence type="ECO:0008006" key="4">
    <source>
        <dbReference type="Google" id="ProtNLM"/>
    </source>
</evidence>
<sequence>MILQLCPIPIAWFITIFVIVVVKDTDARLWNSCPPPLQLHSLPPHPIIIWCSWSDLEVISRRQNLSPVSNSVS</sequence>
<keyword evidence="1" id="KW-1133">Transmembrane helix</keyword>
<proteinExistence type="predicted"/>
<organism evidence="2 3">
    <name type="scientific">Necator americanus</name>
    <name type="common">Human hookworm</name>
    <dbReference type="NCBI Taxonomy" id="51031"/>
    <lineage>
        <taxon>Eukaryota</taxon>
        <taxon>Metazoa</taxon>
        <taxon>Ecdysozoa</taxon>
        <taxon>Nematoda</taxon>
        <taxon>Chromadorea</taxon>
        <taxon>Rhabditida</taxon>
        <taxon>Rhabditina</taxon>
        <taxon>Rhabditomorpha</taxon>
        <taxon>Strongyloidea</taxon>
        <taxon>Ancylostomatidae</taxon>
        <taxon>Bunostominae</taxon>
        <taxon>Necator</taxon>
    </lineage>
</organism>
<keyword evidence="1" id="KW-0812">Transmembrane</keyword>
<reference evidence="2 3" key="1">
    <citation type="submission" date="2023-08" db="EMBL/GenBank/DDBJ databases">
        <title>A Necator americanus chromosomal reference genome.</title>
        <authorList>
            <person name="Ilik V."/>
            <person name="Petrzelkova K.J."/>
            <person name="Pardy F."/>
            <person name="Fuh T."/>
            <person name="Niatou-Singa F.S."/>
            <person name="Gouil Q."/>
            <person name="Baker L."/>
            <person name="Ritchie M.E."/>
            <person name="Jex A.R."/>
            <person name="Gazzola D."/>
            <person name="Li H."/>
            <person name="Toshio Fujiwara R."/>
            <person name="Zhan B."/>
            <person name="Aroian R.V."/>
            <person name="Pafco B."/>
            <person name="Schwarz E.M."/>
        </authorList>
    </citation>
    <scope>NUCLEOTIDE SEQUENCE [LARGE SCALE GENOMIC DNA]</scope>
    <source>
        <strain evidence="2 3">Aroian</strain>
        <tissue evidence="2">Whole animal</tissue>
    </source>
</reference>
<name>A0ABR1BZZ9_NECAM</name>
<feature type="transmembrane region" description="Helical" evidence="1">
    <location>
        <begin position="6"/>
        <end position="22"/>
    </location>
</feature>
<evidence type="ECO:0000313" key="2">
    <source>
        <dbReference type="EMBL" id="KAK6731902.1"/>
    </source>
</evidence>
<dbReference type="Proteomes" id="UP001303046">
    <property type="component" value="Unassembled WGS sequence"/>
</dbReference>
<accession>A0ABR1BZZ9</accession>
<keyword evidence="1" id="KW-0472">Membrane</keyword>
<gene>
    <name evidence="2" type="primary">Necator_chrI.g4141</name>
    <name evidence="2" type="ORF">RB195_008012</name>
</gene>
<evidence type="ECO:0000313" key="3">
    <source>
        <dbReference type="Proteomes" id="UP001303046"/>
    </source>
</evidence>
<protein>
    <recommendedName>
        <fullName evidence="4">Secreted protein</fullName>
    </recommendedName>
</protein>
<evidence type="ECO:0000256" key="1">
    <source>
        <dbReference type="SAM" id="Phobius"/>
    </source>
</evidence>